<feature type="binding site" evidence="9">
    <location>
        <position position="176"/>
    </location>
    <ligand>
        <name>1-deoxy-D-xylulose 5-phosphate</name>
        <dbReference type="ChEBI" id="CHEBI:57792"/>
    </ligand>
</feature>
<evidence type="ECO:0000256" key="1">
    <source>
        <dbReference type="ARBA" id="ARBA00005094"/>
    </source>
</evidence>
<evidence type="ECO:0000256" key="9">
    <source>
        <dbReference type="HAMAP-Rule" id="MF_00183"/>
    </source>
</evidence>
<feature type="binding site" evidence="9">
    <location>
        <position position="151"/>
    </location>
    <ligand>
        <name>1-deoxy-D-xylulose 5-phosphate</name>
        <dbReference type="ChEBI" id="CHEBI:57792"/>
    </ligand>
</feature>
<evidence type="ECO:0000256" key="8">
    <source>
        <dbReference type="ARBA" id="ARBA00048543"/>
    </source>
</evidence>
<feature type="binding site" evidence="9">
    <location>
        <position position="14"/>
    </location>
    <ligand>
        <name>NADPH</name>
        <dbReference type="ChEBI" id="CHEBI:57783"/>
    </ligand>
</feature>
<dbReference type="InterPro" id="IPR036169">
    <property type="entry name" value="DXPR_C_sf"/>
</dbReference>
<comment type="similarity">
    <text evidence="2 9">Belongs to the DXR family.</text>
</comment>
<dbReference type="InterPro" id="IPR013644">
    <property type="entry name" value="DXP_reductoisomerase_C"/>
</dbReference>
<feature type="binding site" evidence="9">
    <location>
        <position position="221"/>
    </location>
    <ligand>
        <name>Mn(2+)</name>
        <dbReference type="ChEBI" id="CHEBI:29035"/>
    </ligand>
</feature>
<dbReference type="Proteomes" id="UP000474957">
    <property type="component" value="Unassembled WGS sequence"/>
</dbReference>
<dbReference type="EC" id="1.1.1.267" evidence="9"/>
<evidence type="ECO:0000259" key="10">
    <source>
        <dbReference type="Pfam" id="PF02670"/>
    </source>
</evidence>
<dbReference type="HAMAP" id="MF_00183">
    <property type="entry name" value="DXP_reductoisom"/>
    <property type="match status" value="1"/>
</dbReference>
<dbReference type="InterPro" id="IPR013512">
    <property type="entry name" value="DXP_reductoisomerase_N"/>
</dbReference>
<evidence type="ECO:0000256" key="3">
    <source>
        <dbReference type="ARBA" id="ARBA00022723"/>
    </source>
</evidence>
<keyword evidence="5 9" id="KW-0560">Oxidoreductase</keyword>
<dbReference type="Pfam" id="PF13288">
    <property type="entry name" value="DXPR_C"/>
    <property type="match status" value="1"/>
</dbReference>
<dbReference type="InterPro" id="IPR026877">
    <property type="entry name" value="DXPR_C"/>
</dbReference>
<protein>
    <recommendedName>
        <fullName evidence="9">1-deoxy-D-xylulose 5-phosphate reductoisomerase</fullName>
        <shortName evidence="9">DXP reductoisomerase</shortName>
        <ecNumber evidence="9">1.1.1.267</ecNumber>
    </recommendedName>
    <alternativeName>
        <fullName evidence="9">1-deoxyxylulose-5-phosphate reductoisomerase</fullName>
    </alternativeName>
    <alternativeName>
        <fullName evidence="9">2-C-methyl-D-erythritol 4-phosphate synthase</fullName>
    </alternativeName>
</protein>
<dbReference type="SUPFAM" id="SSF51735">
    <property type="entry name" value="NAD(P)-binding Rossmann-fold domains"/>
    <property type="match status" value="1"/>
</dbReference>
<feature type="binding site" evidence="9">
    <location>
        <position position="221"/>
    </location>
    <ligand>
        <name>1-deoxy-D-xylulose 5-phosphate</name>
        <dbReference type="ChEBI" id="CHEBI:57792"/>
    </ligand>
</feature>
<comment type="pathway">
    <text evidence="1 9">Isoprenoid biosynthesis; isopentenyl diphosphate biosynthesis via DXP pathway; isopentenyl diphosphate from 1-deoxy-D-xylulose 5-phosphate: step 1/6.</text>
</comment>
<dbReference type="RefSeq" id="WP_154446417.1">
    <property type="nucleotide sequence ID" value="NZ_WIND01000006.1"/>
</dbReference>
<sequence length="392" mass="40943">MRRRVAIFGSTGSIGQNTVELLLRQGGPEAYEVVALTGAGNLPLLAEQARALRAGLAVTADDARGPDLAEALAGTGIETAAGADALLEAARRPADWAMSAIVGAAGLAPGLAAARHGGVLALANKESLVCAGPLLLDACAAHGTTLIPVDSEHSAIFQALRGEDRAGIERLLLTASGGPFRTRTLAEMARATPDEARAHPNWDMGLRISVDSATMFNKALEMVEAQVLFGIPPGRIEVVVHPQSIIHSMVGFADGSIIAQLGPSDMRGAIGYALNFPERAPLPVERLDFARLARLDFEPEDPARFPALGLARQVMAAGGLSGAVFNGAKEVALDAFLDRRIGFLDMSRLVADALDALGPAAAAATAGISLQDVMGYDRQTREFGRVWVERHG</sequence>
<evidence type="ECO:0000256" key="7">
    <source>
        <dbReference type="ARBA" id="ARBA00023229"/>
    </source>
</evidence>
<keyword evidence="4 9" id="KW-0521">NADP</keyword>
<evidence type="ECO:0000256" key="6">
    <source>
        <dbReference type="ARBA" id="ARBA00023211"/>
    </source>
</evidence>
<feature type="binding site" evidence="9">
    <location>
        <position position="39"/>
    </location>
    <ligand>
        <name>NADPH</name>
        <dbReference type="ChEBI" id="CHEBI:57783"/>
    </ligand>
</feature>
<comment type="catalytic activity">
    <reaction evidence="8">
        <text>2-C-methyl-D-erythritol 4-phosphate + NADP(+) = 1-deoxy-D-xylulose 5-phosphate + NADPH + H(+)</text>
        <dbReference type="Rhea" id="RHEA:13717"/>
        <dbReference type="ChEBI" id="CHEBI:15378"/>
        <dbReference type="ChEBI" id="CHEBI:57783"/>
        <dbReference type="ChEBI" id="CHEBI:57792"/>
        <dbReference type="ChEBI" id="CHEBI:58262"/>
        <dbReference type="ChEBI" id="CHEBI:58349"/>
        <dbReference type="EC" id="1.1.1.267"/>
    </reaction>
    <physiologicalReaction direction="right-to-left" evidence="8">
        <dbReference type="Rhea" id="RHEA:13719"/>
    </physiologicalReaction>
</comment>
<keyword evidence="14" id="KW-1185">Reference proteome</keyword>
<evidence type="ECO:0000256" key="4">
    <source>
        <dbReference type="ARBA" id="ARBA00022857"/>
    </source>
</evidence>
<reference evidence="13 14" key="1">
    <citation type="submission" date="2019-10" db="EMBL/GenBank/DDBJ databases">
        <title>Cognatihalovulum marinum gen. nov. sp. nov., a new member of the family Rhodobacteraceae isolated from deep seawater of the Northwest Indian Ocean.</title>
        <authorList>
            <person name="Ruan C."/>
            <person name="Wang J."/>
            <person name="Zheng X."/>
            <person name="Song L."/>
            <person name="Zhu Y."/>
            <person name="Huang Y."/>
            <person name="Lu Z."/>
            <person name="Du W."/>
            <person name="Huang L."/>
            <person name="Dai X."/>
        </authorList>
    </citation>
    <scope>NUCLEOTIDE SEQUENCE [LARGE SCALE GENOMIC DNA]</scope>
    <source>
        <strain evidence="13 14">2CG4</strain>
    </source>
</reference>
<gene>
    <name evidence="9" type="primary">dxr</name>
    <name evidence="13" type="ORF">GE300_09950</name>
</gene>
<feature type="binding site" evidence="9">
    <location>
        <position position="13"/>
    </location>
    <ligand>
        <name>NADPH</name>
        <dbReference type="ChEBI" id="CHEBI:57783"/>
    </ligand>
</feature>
<feature type="binding site" evidence="9">
    <location>
        <position position="124"/>
    </location>
    <ligand>
        <name>NADPH</name>
        <dbReference type="ChEBI" id="CHEBI:57783"/>
    </ligand>
</feature>
<dbReference type="Pfam" id="PF02670">
    <property type="entry name" value="DXP_reductoisom"/>
    <property type="match status" value="1"/>
</dbReference>
<evidence type="ECO:0000259" key="12">
    <source>
        <dbReference type="Pfam" id="PF13288"/>
    </source>
</evidence>
<dbReference type="FunFam" id="3.40.50.720:FF:000045">
    <property type="entry name" value="1-deoxy-D-xylulose 5-phosphate reductoisomerase"/>
    <property type="match status" value="1"/>
</dbReference>
<feature type="binding site" evidence="9">
    <location>
        <position position="126"/>
    </location>
    <ligand>
        <name>NADPH</name>
        <dbReference type="ChEBI" id="CHEBI:57783"/>
    </ligand>
</feature>
<evidence type="ECO:0000256" key="2">
    <source>
        <dbReference type="ARBA" id="ARBA00006825"/>
    </source>
</evidence>
<dbReference type="UniPathway" id="UPA00056">
    <property type="reaction ID" value="UER00092"/>
</dbReference>
<feature type="binding site" evidence="9">
    <location>
        <position position="125"/>
    </location>
    <ligand>
        <name>1-deoxy-D-xylulose 5-phosphate</name>
        <dbReference type="ChEBI" id="CHEBI:57792"/>
    </ligand>
</feature>
<comment type="function">
    <text evidence="9">Catalyzes the NADPH-dependent rearrangement and reduction of 1-deoxy-D-xylulose-5-phosphate (DXP) to 2-C-methyl-D-erythritol 4-phosphate (MEP).</text>
</comment>
<proteinExistence type="inferred from homology"/>
<dbReference type="PANTHER" id="PTHR30525:SF0">
    <property type="entry name" value="1-DEOXY-D-XYLULOSE 5-PHOSPHATE REDUCTOISOMERASE, CHLOROPLASTIC"/>
    <property type="match status" value="1"/>
</dbReference>
<name>A0A6L5Z1I3_9RHOB</name>
<accession>A0A6L5Z1I3</accession>
<feature type="domain" description="DXP reductoisomerase C-terminal" evidence="12">
    <location>
        <begin position="261"/>
        <end position="382"/>
    </location>
</feature>
<dbReference type="Gene3D" id="1.10.1740.10">
    <property type="match status" value="1"/>
</dbReference>
<feature type="binding site" evidence="9">
    <location>
        <position position="218"/>
    </location>
    <ligand>
        <name>1-deoxy-D-xylulose 5-phosphate</name>
        <dbReference type="ChEBI" id="CHEBI:57792"/>
    </ligand>
</feature>
<feature type="binding site" evidence="9">
    <location>
        <position position="199"/>
    </location>
    <ligand>
        <name>1-deoxy-D-xylulose 5-phosphate</name>
        <dbReference type="ChEBI" id="CHEBI:57792"/>
    </ligand>
</feature>
<feature type="domain" description="1-deoxy-D-xylulose 5-phosphate reductoisomerase C-terminal" evidence="11">
    <location>
        <begin position="146"/>
        <end position="229"/>
    </location>
</feature>
<feature type="binding site" evidence="9">
    <location>
        <position position="11"/>
    </location>
    <ligand>
        <name>NADPH</name>
        <dbReference type="ChEBI" id="CHEBI:57783"/>
    </ligand>
</feature>
<evidence type="ECO:0000259" key="11">
    <source>
        <dbReference type="Pfam" id="PF08436"/>
    </source>
</evidence>
<dbReference type="InterPro" id="IPR003821">
    <property type="entry name" value="DXP_reductoisomerase"/>
</dbReference>
<feature type="binding site" evidence="9">
    <location>
        <position position="12"/>
    </location>
    <ligand>
        <name>NADPH</name>
        <dbReference type="ChEBI" id="CHEBI:57783"/>
    </ligand>
</feature>
<evidence type="ECO:0000256" key="5">
    <source>
        <dbReference type="ARBA" id="ARBA00023002"/>
    </source>
</evidence>
<comment type="cofactor">
    <cofactor evidence="9">
        <name>Mg(2+)</name>
        <dbReference type="ChEBI" id="CHEBI:18420"/>
    </cofactor>
    <cofactor evidence="9">
        <name>Mn(2+)</name>
        <dbReference type="ChEBI" id="CHEBI:29035"/>
    </cofactor>
</comment>
<keyword evidence="7 9" id="KW-0414">Isoprene biosynthesis</keyword>
<organism evidence="13 14">
    <name type="scientific">Halovulum marinum</name>
    <dbReference type="NCBI Taxonomy" id="2662447"/>
    <lineage>
        <taxon>Bacteria</taxon>
        <taxon>Pseudomonadati</taxon>
        <taxon>Pseudomonadota</taxon>
        <taxon>Alphaproteobacteria</taxon>
        <taxon>Rhodobacterales</taxon>
        <taxon>Paracoccaceae</taxon>
        <taxon>Halovulum</taxon>
    </lineage>
</organism>
<dbReference type="NCBIfam" id="TIGR00243">
    <property type="entry name" value="Dxr"/>
    <property type="match status" value="1"/>
</dbReference>
<feature type="binding site" evidence="9">
    <location>
        <position position="152"/>
    </location>
    <ligand>
        <name>1-deoxy-D-xylulose 5-phosphate</name>
        <dbReference type="ChEBI" id="CHEBI:57792"/>
    </ligand>
</feature>
<dbReference type="PIRSF" id="PIRSF006205">
    <property type="entry name" value="Dxp_reductismrs"/>
    <property type="match status" value="1"/>
</dbReference>
<keyword evidence="9" id="KW-0460">Magnesium</keyword>
<feature type="binding site" evidence="9">
    <location>
        <position position="150"/>
    </location>
    <ligand>
        <name>Mn(2+)</name>
        <dbReference type="ChEBI" id="CHEBI:29035"/>
    </ligand>
</feature>
<feature type="domain" description="1-deoxy-D-xylulose 5-phosphate reductoisomerase N-terminal" evidence="10">
    <location>
        <begin position="5"/>
        <end position="132"/>
    </location>
</feature>
<feature type="binding site" evidence="9">
    <location>
        <position position="152"/>
    </location>
    <ligand>
        <name>Mn(2+)</name>
        <dbReference type="ChEBI" id="CHEBI:29035"/>
    </ligand>
</feature>
<dbReference type="GO" id="GO:0070402">
    <property type="term" value="F:NADPH binding"/>
    <property type="evidence" value="ECO:0007669"/>
    <property type="project" value="InterPro"/>
</dbReference>
<comment type="caution">
    <text evidence="9">Lacks conserved residue(s) required for the propagation of feature annotation.</text>
</comment>
<dbReference type="GO" id="GO:0016853">
    <property type="term" value="F:isomerase activity"/>
    <property type="evidence" value="ECO:0007669"/>
    <property type="project" value="UniProtKB-KW"/>
</dbReference>
<dbReference type="AlphaFoldDB" id="A0A6L5Z1I3"/>
<dbReference type="InterPro" id="IPR036291">
    <property type="entry name" value="NAD(P)-bd_dom_sf"/>
</dbReference>
<keyword evidence="13" id="KW-0413">Isomerase</keyword>
<dbReference type="Gene3D" id="3.40.50.720">
    <property type="entry name" value="NAD(P)-binding Rossmann-like Domain"/>
    <property type="match status" value="1"/>
</dbReference>
<evidence type="ECO:0000313" key="14">
    <source>
        <dbReference type="Proteomes" id="UP000474957"/>
    </source>
</evidence>
<feature type="binding site" evidence="9">
    <location>
        <position position="212"/>
    </location>
    <ligand>
        <name>1-deoxy-D-xylulose 5-phosphate</name>
        <dbReference type="ChEBI" id="CHEBI:57792"/>
    </ligand>
</feature>
<keyword evidence="6 9" id="KW-0464">Manganese</keyword>
<feature type="binding site" evidence="9">
    <location>
        <position position="41"/>
    </location>
    <ligand>
        <name>NADPH</name>
        <dbReference type="ChEBI" id="CHEBI:57783"/>
    </ligand>
</feature>
<dbReference type="PANTHER" id="PTHR30525">
    <property type="entry name" value="1-DEOXY-D-XYLULOSE 5-PHOSPHATE REDUCTOISOMERASE"/>
    <property type="match status" value="1"/>
</dbReference>
<dbReference type="SUPFAM" id="SSF69055">
    <property type="entry name" value="1-deoxy-D-xylulose-5-phosphate reductoisomerase, C-terminal domain"/>
    <property type="match status" value="1"/>
</dbReference>
<feature type="binding site" evidence="9">
    <location>
        <position position="205"/>
    </location>
    <ligand>
        <name>NADPH</name>
        <dbReference type="ChEBI" id="CHEBI:57783"/>
    </ligand>
</feature>
<dbReference type="SUPFAM" id="SSF55347">
    <property type="entry name" value="Glyceraldehyde-3-phosphate dehydrogenase-like, C-terminal domain"/>
    <property type="match status" value="1"/>
</dbReference>
<dbReference type="EMBL" id="WIND01000006">
    <property type="protein sequence ID" value="MSU89930.1"/>
    <property type="molecule type" value="Genomic_DNA"/>
</dbReference>
<feature type="binding site" evidence="9">
    <location>
        <position position="217"/>
    </location>
    <ligand>
        <name>1-deoxy-D-xylulose 5-phosphate</name>
        <dbReference type="ChEBI" id="CHEBI:57792"/>
    </ligand>
</feature>
<evidence type="ECO:0000313" key="13">
    <source>
        <dbReference type="EMBL" id="MSU89930.1"/>
    </source>
</evidence>
<dbReference type="GO" id="GO:0030145">
    <property type="term" value="F:manganese ion binding"/>
    <property type="evidence" value="ECO:0007669"/>
    <property type="project" value="TreeGrafter"/>
</dbReference>
<comment type="caution">
    <text evidence="13">The sequence shown here is derived from an EMBL/GenBank/DDBJ whole genome shotgun (WGS) entry which is preliminary data.</text>
</comment>
<keyword evidence="3 9" id="KW-0479">Metal-binding</keyword>
<dbReference type="Pfam" id="PF08436">
    <property type="entry name" value="DXP_redisom_C"/>
    <property type="match status" value="1"/>
</dbReference>
<dbReference type="GO" id="GO:0051484">
    <property type="term" value="P:isopentenyl diphosphate biosynthetic process, methylerythritol 4-phosphate pathway involved in terpenoid biosynthetic process"/>
    <property type="evidence" value="ECO:0007669"/>
    <property type="project" value="UniProtKB-ARBA"/>
</dbReference>
<dbReference type="GO" id="GO:0030604">
    <property type="term" value="F:1-deoxy-D-xylulose-5-phosphate reductoisomerase activity"/>
    <property type="evidence" value="ECO:0007669"/>
    <property type="project" value="UniProtKB-UniRule"/>
</dbReference>